<dbReference type="InterPro" id="IPR014886">
    <property type="entry name" value="La_xRRM"/>
</dbReference>
<dbReference type="GO" id="GO:0005634">
    <property type="term" value="C:nucleus"/>
    <property type="evidence" value="ECO:0007669"/>
    <property type="project" value="UniProtKB-SubCell"/>
</dbReference>
<evidence type="ECO:0000256" key="3">
    <source>
        <dbReference type="ARBA" id="ARBA00022884"/>
    </source>
</evidence>
<dbReference type="GO" id="GO:0003723">
    <property type="term" value="F:RNA binding"/>
    <property type="evidence" value="ECO:0007669"/>
    <property type="project" value="UniProtKB-UniRule"/>
</dbReference>
<dbReference type="AlphaFoldDB" id="A0ABD0Y3K1"/>
<dbReference type="PANTHER" id="PTHR48039">
    <property type="entry name" value="RNA-BINDING MOTIF PROTEIN 14B"/>
    <property type="match status" value="1"/>
</dbReference>
<gene>
    <name evidence="9" type="ORF">AAG570_003408</name>
</gene>
<feature type="domain" description="XRRM" evidence="8">
    <location>
        <begin position="277"/>
        <end position="385"/>
    </location>
</feature>
<keyword evidence="2" id="KW-0677">Repeat</keyword>
<evidence type="ECO:0008006" key="11">
    <source>
        <dbReference type="Google" id="ProtNLM"/>
    </source>
</evidence>
<dbReference type="Pfam" id="PF00076">
    <property type="entry name" value="RRM_1"/>
    <property type="match status" value="1"/>
</dbReference>
<sequence length="401" mass="46347">MKDLVKALRHSEVLEVSEDMKVRRVTAFTPKDNEDDCVIYVEQLPPDADHNWLSQIFSPYGEIDYISIPKFKNGKVKGFAFIEFKSPEISQLVIKDYKKVGSYLSTEMAPDKLCSISTFELEQNAENKSDDFESGRRDRKRKNHNDSLNNSAEIDDKTTSLDTNEQDQQSLEEDVNEENGNDDNKVKKKKHRKKKKKPKKDKVTAESSGLVILSKYDKAQIFISEKDWKRLRNKYLNVQKDKMKLLKKHLSQQQFRADKHKEQLAQEKKTSSDIPSSYTPGLVVKVGVHEPIVDVKRFKDDAKANPNLKYCDVKEGATLVYFRFDSQDAAKEFSRTSDWPSVEIIEGEEEVIYWQKIKSDRAEKLMKSKKVKERGKTKLVKKAEKALGKHIVFEGLADENE</sequence>
<keyword evidence="4" id="KW-0539">Nucleus</keyword>
<evidence type="ECO:0000256" key="6">
    <source>
        <dbReference type="SAM" id="MobiDB-lite"/>
    </source>
</evidence>
<dbReference type="InterPro" id="IPR051945">
    <property type="entry name" value="RRM_MRD1_RNA_proc_ribogen"/>
</dbReference>
<name>A0ABD0Y3K1_9HEMI</name>
<dbReference type="Pfam" id="PF08777">
    <property type="entry name" value="RRM_3"/>
    <property type="match status" value="1"/>
</dbReference>
<feature type="compositionally biased region" description="Polar residues" evidence="6">
    <location>
        <begin position="160"/>
        <end position="169"/>
    </location>
</feature>
<evidence type="ECO:0000259" key="8">
    <source>
        <dbReference type="PROSITE" id="PS51939"/>
    </source>
</evidence>
<comment type="subcellular location">
    <subcellularLocation>
        <location evidence="1">Nucleus</location>
    </subcellularLocation>
</comment>
<dbReference type="SUPFAM" id="SSF54928">
    <property type="entry name" value="RNA-binding domain, RBD"/>
    <property type="match status" value="1"/>
</dbReference>
<keyword evidence="3 5" id="KW-0694">RNA-binding</keyword>
<evidence type="ECO:0000256" key="2">
    <source>
        <dbReference type="ARBA" id="ARBA00022737"/>
    </source>
</evidence>
<dbReference type="PROSITE" id="PS50102">
    <property type="entry name" value="RRM"/>
    <property type="match status" value="1"/>
</dbReference>
<evidence type="ECO:0000256" key="4">
    <source>
        <dbReference type="ARBA" id="ARBA00023242"/>
    </source>
</evidence>
<comment type="caution">
    <text evidence="9">The sequence shown here is derived from an EMBL/GenBank/DDBJ whole genome shotgun (WGS) entry which is preliminary data.</text>
</comment>
<feature type="domain" description="RRM" evidence="7">
    <location>
        <begin position="37"/>
        <end position="111"/>
    </location>
</feature>
<proteinExistence type="predicted"/>
<feature type="compositionally biased region" description="Basic residues" evidence="6">
    <location>
        <begin position="186"/>
        <end position="200"/>
    </location>
</feature>
<accession>A0ABD0Y3K1</accession>
<dbReference type="EMBL" id="JBFDAA010000014">
    <property type="protein sequence ID" value="KAL1122000.1"/>
    <property type="molecule type" value="Genomic_DNA"/>
</dbReference>
<evidence type="ECO:0000256" key="1">
    <source>
        <dbReference type="ARBA" id="ARBA00004123"/>
    </source>
</evidence>
<feature type="region of interest" description="Disordered" evidence="6">
    <location>
        <begin position="125"/>
        <end position="206"/>
    </location>
</feature>
<evidence type="ECO:0000256" key="5">
    <source>
        <dbReference type="PROSITE-ProRule" id="PRU00176"/>
    </source>
</evidence>
<evidence type="ECO:0000313" key="10">
    <source>
        <dbReference type="Proteomes" id="UP001558652"/>
    </source>
</evidence>
<protein>
    <recommendedName>
        <fullName evidence="11">La-related protein 7</fullName>
    </recommendedName>
</protein>
<dbReference type="PROSITE" id="PS51939">
    <property type="entry name" value="XRRM"/>
    <property type="match status" value="1"/>
</dbReference>
<dbReference type="Gene3D" id="3.30.70.330">
    <property type="match status" value="2"/>
</dbReference>
<feature type="region of interest" description="Disordered" evidence="6">
    <location>
        <begin position="256"/>
        <end position="276"/>
    </location>
</feature>
<feature type="compositionally biased region" description="Basic and acidic residues" evidence="6">
    <location>
        <begin position="125"/>
        <end position="136"/>
    </location>
</feature>
<evidence type="ECO:0000313" key="9">
    <source>
        <dbReference type="EMBL" id="KAL1122000.1"/>
    </source>
</evidence>
<evidence type="ECO:0000259" key="7">
    <source>
        <dbReference type="PROSITE" id="PS50102"/>
    </source>
</evidence>
<dbReference type="PANTHER" id="PTHR48039:SF5">
    <property type="entry name" value="RNA-BINDING PROTEIN 28"/>
    <property type="match status" value="1"/>
</dbReference>
<feature type="compositionally biased region" description="Basic and acidic residues" evidence="6">
    <location>
        <begin position="256"/>
        <end position="271"/>
    </location>
</feature>
<feature type="compositionally biased region" description="Acidic residues" evidence="6">
    <location>
        <begin position="170"/>
        <end position="181"/>
    </location>
</feature>
<dbReference type="InterPro" id="IPR012677">
    <property type="entry name" value="Nucleotide-bd_a/b_plait_sf"/>
</dbReference>
<dbReference type="SMART" id="SM00360">
    <property type="entry name" value="RRM"/>
    <property type="match status" value="1"/>
</dbReference>
<dbReference type="Proteomes" id="UP001558652">
    <property type="component" value="Unassembled WGS sequence"/>
</dbReference>
<keyword evidence="10" id="KW-1185">Reference proteome</keyword>
<reference evidence="9 10" key="1">
    <citation type="submission" date="2024-07" db="EMBL/GenBank/DDBJ databases">
        <title>Chromosome-level genome assembly of the water stick insect Ranatra chinensis (Heteroptera: Nepidae).</title>
        <authorList>
            <person name="Liu X."/>
        </authorList>
    </citation>
    <scope>NUCLEOTIDE SEQUENCE [LARGE SCALE GENOMIC DNA]</scope>
    <source>
        <strain evidence="9">Cailab_2021Rc</strain>
        <tissue evidence="9">Muscle</tissue>
    </source>
</reference>
<organism evidence="9 10">
    <name type="scientific">Ranatra chinensis</name>
    <dbReference type="NCBI Taxonomy" id="642074"/>
    <lineage>
        <taxon>Eukaryota</taxon>
        <taxon>Metazoa</taxon>
        <taxon>Ecdysozoa</taxon>
        <taxon>Arthropoda</taxon>
        <taxon>Hexapoda</taxon>
        <taxon>Insecta</taxon>
        <taxon>Pterygota</taxon>
        <taxon>Neoptera</taxon>
        <taxon>Paraneoptera</taxon>
        <taxon>Hemiptera</taxon>
        <taxon>Heteroptera</taxon>
        <taxon>Panheteroptera</taxon>
        <taxon>Nepomorpha</taxon>
        <taxon>Nepidae</taxon>
        <taxon>Ranatrinae</taxon>
        <taxon>Ranatra</taxon>
    </lineage>
</organism>
<dbReference type="InterPro" id="IPR000504">
    <property type="entry name" value="RRM_dom"/>
</dbReference>
<dbReference type="GO" id="GO:1990904">
    <property type="term" value="C:ribonucleoprotein complex"/>
    <property type="evidence" value="ECO:0007669"/>
    <property type="project" value="UniProtKB-UniRule"/>
</dbReference>
<dbReference type="InterPro" id="IPR035979">
    <property type="entry name" value="RBD_domain_sf"/>
</dbReference>